<reference evidence="2" key="1">
    <citation type="submission" date="2016-06" db="EMBL/GenBank/DDBJ databases">
        <title>Parallel loss of symbiosis genes in relatives of nitrogen-fixing non-legume Parasponia.</title>
        <authorList>
            <person name="Van Velzen R."/>
            <person name="Holmer R."/>
            <person name="Bu F."/>
            <person name="Rutten L."/>
            <person name="Van Zeijl A."/>
            <person name="Liu W."/>
            <person name="Santuari L."/>
            <person name="Cao Q."/>
            <person name="Sharma T."/>
            <person name="Shen D."/>
            <person name="Roswanjaya Y."/>
            <person name="Wardhani T."/>
            <person name="Kalhor M.S."/>
            <person name="Jansen J."/>
            <person name="Van den Hoogen J."/>
            <person name="Gungor B."/>
            <person name="Hartog M."/>
            <person name="Hontelez J."/>
            <person name="Verver J."/>
            <person name="Yang W.-C."/>
            <person name="Schijlen E."/>
            <person name="Repin R."/>
            <person name="Schilthuizen M."/>
            <person name="Schranz E."/>
            <person name="Heidstra R."/>
            <person name="Miyata K."/>
            <person name="Fedorova E."/>
            <person name="Kohlen W."/>
            <person name="Bisseling T."/>
            <person name="Smit S."/>
            <person name="Geurts R."/>
        </authorList>
    </citation>
    <scope>NUCLEOTIDE SEQUENCE [LARGE SCALE GENOMIC DNA]</scope>
    <source>
        <strain evidence="2">cv. WU1-14</strain>
    </source>
</reference>
<organism evidence="1 2">
    <name type="scientific">Parasponia andersonii</name>
    <name type="common">Sponia andersonii</name>
    <dbReference type="NCBI Taxonomy" id="3476"/>
    <lineage>
        <taxon>Eukaryota</taxon>
        <taxon>Viridiplantae</taxon>
        <taxon>Streptophyta</taxon>
        <taxon>Embryophyta</taxon>
        <taxon>Tracheophyta</taxon>
        <taxon>Spermatophyta</taxon>
        <taxon>Magnoliopsida</taxon>
        <taxon>eudicotyledons</taxon>
        <taxon>Gunneridae</taxon>
        <taxon>Pentapetalae</taxon>
        <taxon>rosids</taxon>
        <taxon>fabids</taxon>
        <taxon>Rosales</taxon>
        <taxon>Cannabaceae</taxon>
        <taxon>Parasponia</taxon>
    </lineage>
</organism>
<evidence type="ECO:0000313" key="1">
    <source>
        <dbReference type="EMBL" id="PON59416.1"/>
    </source>
</evidence>
<dbReference type="EMBL" id="JXTB01000140">
    <property type="protein sequence ID" value="PON59416.1"/>
    <property type="molecule type" value="Genomic_DNA"/>
</dbReference>
<proteinExistence type="predicted"/>
<accession>A0A2P5CEF3</accession>
<name>A0A2P5CEF3_PARAD</name>
<keyword evidence="2" id="KW-1185">Reference proteome</keyword>
<dbReference type="AlphaFoldDB" id="A0A2P5CEF3"/>
<evidence type="ECO:0000313" key="2">
    <source>
        <dbReference type="Proteomes" id="UP000237105"/>
    </source>
</evidence>
<gene>
    <name evidence="1" type="ORF">PanWU01x14_159260</name>
</gene>
<comment type="caution">
    <text evidence="1">The sequence shown here is derived from an EMBL/GenBank/DDBJ whole genome shotgun (WGS) entry which is preliminary data.</text>
</comment>
<dbReference type="Proteomes" id="UP000237105">
    <property type="component" value="Unassembled WGS sequence"/>
</dbReference>
<sequence>MSGRMSKIKCDLIRKGCMRPPSHKLRATSSERVAYNLHHISCMRPPLHKLYATSFELVMYDLHRRSYVRPPLNRLCATRKKRRLVSASSNG</sequence>
<protein>
    <submittedName>
        <fullName evidence="1">Uncharacterized protein</fullName>
    </submittedName>
</protein>